<accession>A0A176QEU4</accession>
<name>A0A176QEU4_9MICO</name>
<dbReference type="SUPFAM" id="SSF56645">
    <property type="entry name" value="Acyl-CoA dehydrogenase NM domain-like"/>
    <property type="match status" value="1"/>
</dbReference>
<evidence type="ECO:0000313" key="1">
    <source>
        <dbReference type="EMBL" id="OAB88296.1"/>
    </source>
</evidence>
<organism evidence="1 2">
    <name type="scientific">Janibacter melonis</name>
    <dbReference type="NCBI Taxonomy" id="262209"/>
    <lineage>
        <taxon>Bacteria</taxon>
        <taxon>Bacillati</taxon>
        <taxon>Actinomycetota</taxon>
        <taxon>Actinomycetes</taxon>
        <taxon>Micrococcales</taxon>
        <taxon>Intrasporangiaceae</taxon>
        <taxon>Janibacter</taxon>
    </lineage>
</organism>
<dbReference type="RefSeq" id="WP_068269804.1">
    <property type="nucleotide sequence ID" value="NZ_LQZG01000001.1"/>
</dbReference>
<dbReference type="InterPro" id="IPR036250">
    <property type="entry name" value="AcylCo_DH-like_C"/>
</dbReference>
<dbReference type="InterPro" id="IPR046373">
    <property type="entry name" value="Acyl-CoA_Oxase/DH_mid-dom_sf"/>
</dbReference>
<dbReference type="GO" id="GO:0016627">
    <property type="term" value="F:oxidoreductase activity, acting on the CH-CH group of donors"/>
    <property type="evidence" value="ECO:0007669"/>
    <property type="project" value="InterPro"/>
</dbReference>
<dbReference type="SUPFAM" id="SSF47203">
    <property type="entry name" value="Acyl-CoA dehydrogenase C-terminal domain-like"/>
    <property type="match status" value="1"/>
</dbReference>
<gene>
    <name evidence="1" type="ORF">AWH69_00295</name>
</gene>
<keyword evidence="2" id="KW-1185">Reference proteome</keyword>
<comment type="caution">
    <text evidence="1">The sequence shown here is derived from an EMBL/GenBank/DDBJ whole genome shotgun (WGS) entry which is preliminary data.</text>
</comment>
<dbReference type="Proteomes" id="UP000076976">
    <property type="component" value="Unassembled WGS sequence"/>
</dbReference>
<protein>
    <submittedName>
        <fullName evidence="1">Acyl-CoA dehydrogenase</fullName>
    </submittedName>
</protein>
<sequence length="340" mass="35116">MSLRPDPGLVDRARTLGAAVADGGDLDEVLALARELSPTAQRLGSDSAPYLTALLSVGAGDLTVARVVEPHLDAVAILSQSAAAHETSDVTSGGVWGVYAAEGPGHHLAGTPDEHGTWTLTGRKPWCSLAGEVGHAVITAHTGPGKRRAFAVDLGHPGVSHPDQRWVSRGLTRVRSTSLELDGVPALPLGEDGWYLRRPGFAWGGIGVAAVWLGAAIALRGALCAASARREPDQVALVHLGRADTLLHAATCVLGDAARAIDAGQATGDAGELLAARVRATCAEAAEELVRITGHALGPGPLTGDEEHARRVADLTVYVRQHHAERDLARLGSLVLGGGR</sequence>
<dbReference type="STRING" id="262209.AWH69_00295"/>
<evidence type="ECO:0000313" key="2">
    <source>
        <dbReference type="Proteomes" id="UP000076976"/>
    </source>
</evidence>
<dbReference type="InterPro" id="IPR009100">
    <property type="entry name" value="AcylCoA_DH/oxidase_NM_dom_sf"/>
</dbReference>
<reference evidence="1 2" key="1">
    <citation type="submission" date="2016-01" db="EMBL/GenBank/DDBJ databases">
        <title>Janibacter melonis strain CD11_4 genome sequencing and assembly.</title>
        <authorList>
            <person name="Nair G.R."/>
            <person name="Kaur G."/>
            <person name="Chander A.M."/>
            <person name="Mayilraj S."/>
        </authorList>
    </citation>
    <scope>NUCLEOTIDE SEQUENCE [LARGE SCALE GENOMIC DNA]</scope>
    <source>
        <strain evidence="1 2">CD11-4</strain>
    </source>
</reference>
<dbReference type="EMBL" id="LQZG01000001">
    <property type="protein sequence ID" value="OAB88296.1"/>
    <property type="molecule type" value="Genomic_DNA"/>
</dbReference>
<dbReference type="Gene3D" id="1.20.140.10">
    <property type="entry name" value="Butyryl-CoA Dehydrogenase, subunit A, domain 3"/>
    <property type="match status" value="1"/>
</dbReference>
<dbReference type="AlphaFoldDB" id="A0A176QEU4"/>
<dbReference type="Gene3D" id="2.40.110.10">
    <property type="entry name" value="Butyryl-CoA Dehydrogenase, subunit A, domain 2"/>
    <property type="match status" value="1"/>
</dbReference>
<proteinExistence type="predicted"/>